<keyword evidence="1 5" id="KW-0597">Phosphoprotein</keyword>
<dbReference type="AlphaFoldDB" id="A0A5K8AKJ5"/>
<evidence type="ECO:0000259" key="7">
    <source>
        <dbReference type="PROSITE" id="PS50110"/>
    </source>
</evidence>
<dbReference type="Pfam" id="PF00072">
    <property type="entry name" value="Response_reg"/>
    <property type="match status" value="1"/>
</dbReference>
<name>A0A5K8AKJ5_9BACT</name>
<dbReference type="Gene3D" id="3.40.50.2300">
    <property type="match status" value="1"/>
</dbReference>
<dbReference type="GO" id="GO:0003677">
    <property type="term" value="F:DNA binding"/>
    <property type="evidence" value="ECO:0007669"/>
    <property type="project" value="UniProtKB-KW"/>
</dbReference>
<dbReference type="GO" id="GO:0006355">
    <property type="term" value="P:regulation of DNA-templated transcription"/>
    <property type="evidence" value="ECO:0007669"/>
    <property type="project" value="InterPro"/>
</dbReference>
<keyword evidence="9" id="KW-1185">Reference proteome</keyword>
<dbReference type="PROSITE" id="PS50110">
    <property type="entry name" value="RESPONSE_REGULATORY"/>
    <property type="match status" value="1"/>
</dbReference>
<dbReference type="RefSeq" id="WP_155313686.1">
    <property type="nucleotide sequence ID" value="NZ_AP021879.1"/>
</dbReference>
<dbReference type="PROSITE" id="PS50043">
    <property type="entry name" value="HTH_LUXR_2"/>
    <property type="match status" value="1"/>
</dbReference>
<dbReference type="SMART" id="SM00421">
    <property type="entry name" value="HTH_LUXR"/>
    <property type="match status" value="1"/>
</dbReference>
<dbReference type="PANTHER" id="PTHR43214">
    <property type="entry name" value="TWO-COMPONENT RESPONSE REGULATOR"/>
    <property type="match status" value="1"/>
</dbReference>
<dbReference type="CDD" id="cd06170">
    <property type="entry name" value="LuxR_C_like"/>
    <property type="match status" value="1"/>
</dbReference>
<evidence type="ECO:0000313" key="9">
    <source>
        <dbReference type="Proteomes" id="UP000422108"/>
    </source>
</evidence>
<dbReference type="SMART" id="SM00448">
    <property type="entry name" value="REC"/>
    <property type="match status" value="1"/>
</dbReference>
<dbReference type="Pfam" id="PF00196">
    <property type="entry name" value="GerE"/>
    <property type="match status" value="1"/>
</dbReference>
<evidence type="ECO:0000256" key="2">
    <source>
        <dbReference type="ARBA" id="ARBA00023015"/>
    </source>
</evidence>
<dbReference type="SUPFAM" id="SSF52172">
    <property type="entry name" value="CheY-like"/>
    <property type="match status" value="1"/>
</dbReference>
<dbReference type="PRINTS" id="PR00038">
    <property type="entry name" value="HTHLUXR"/>
</dbReference>
<dbReference type="PANTHER" id="PTHR43214:SF41">
    <property type="entry name" value="NITRATE_NITRITE RESPONSE REGULATOR PROTEIN NARP"/>
    <property type="match status" value="1"/>
</dbReference>
<feature type="modified residue" description="4-aspartylphosphate" evidence="5">
    <location>
        <position position="57"/>
    </location>
</feature>
<proteinExistence type="predicted"/>
<dbReference type="InterPro" id="IPR039420">
    <property type="entry name" value="WalR-like"/>
</dbReference>
<evidence type="ECO:0000313" key="8">
    <source>
        <dbReference type="EMBL" id="BBO93016.1"/>
    </source>
</evidence>
<evidence type="ECO:0000256" key="5">
    <source>
        <dbReference type="PROSITE-ProRule" id="PRU00169"/>
    </source>
</evidence>
<dbReference type="InterPro" id="IPR011006">
    <property type="entry name" value="CheY-like_superfamily"/>
</dbReference>
<dbReference type="GO" id="GO:0000160">
    <property type="term" value="P:phosphorelay signal transduction system"/>
    <property type="evidence" value="ECO:0007669"/>
    <property type="project" value="InterPro"/>
</dbReference>
<dbReference type="SUPFAM" id="SSF46894">
    <property type="entry name" value="C-terminal effector domain of the bipartite response regulators"/>
    <property type="match status" value="1"/>
</dbReference>
<dbReference type="InterPro" id="IPR000792">
    <property type="entry name" value="Tscrpt_reg_LuxR_C"/>
</dbReference>
<sequence>MASKKSILIIDDHPLFREGLKSIIAGDRYFSVEGEAGDARNGFVMAKKIKPDVALVDVSLPDESGMQLTRRIREALPDTRVMIISMHSKIDYIVEAFQAGATGYVVKESAAGRLIQGLRAVTEGEYYLDSSISHEVVERLMRAPVREARVSDNDYGRLTPREQEIMRMLAEGLSKSAIAERLCISIKTVENHRSNIMKKLDLHSAMDLVRYAAKLGLIDIDLWKE</sequence>
<keyword evidence="2" id="KW-0805">Transcription regulation</keyword>
<accession>A0A5K8AKJ5</accession>
<dbReference type="Proteomes" id="UP000422108">
    <property type="component" value="Chromosome"/>
</dbReference>
<organism evidence="8 9">
    <name type="scientific">Desulfosarcina ovata subsp. ovata</name>
    <dbReference type="NCBI Taxonomy" id="2752305"/>
    <lineage>
        <taxon>Bacteria</taxon>
        <taxon>Pseudomonadati</taxon>
        <taxon>Thermodesulfobacteriota</taxon>
        <taxon>Desulfobacteria</taxon>
        <taxon>Desulfobacterales</taxon>
        <taxon>Desulfosarcinaceae</taxon>
        <taxon>Desulfosarcina</taxon>
    </lineage>
</organism>
<dbReference type="InterPro" id="IPR001789">
    <property type="entry name" value="Sig_transdc_resp-reg_receiver"/>
</dbReference>
<protein>
    <submittedName>
        <fullName evidence="8">DNA-binding response regulator</fullName>
    </submittedName>
</protein>
<feature type="domain" description="HTH luxR-type" evidence="6">
    <location>
        <begin position="151"/>
        <end position="216"/>
    </location>
</feature>
<dbReference type="InterPro" id="IPR058245">
    <property type="entry name" value="NreC/VraR/RcsB-like_REC"/>
</dbReference>
<feature type="domain" description="Response regulatory" evidence="7">
    <location>
        <begin position="6"/>
        <end position="122"/>
    </location>
</feature>
<evidence type="ECO:0000259" key="6">
    <source>
        <dbReference type="PROSITE" id="PS50043"/>
    </source>
</evidence>
<reference evidence="8 9" key="1">
    <citation type="submission" date="2019-11" db="EMBL/GenBank/DDBJ databases">
        <title>Comparative genomics of hydrocarbon-degrading Desulfosarcina strains.</title>
        <authorList>
            <person name="Watanabe M."/>
            <person name="Kojima H."/>
            <person name="Fukui M."/>
        </authorList>
    </citation>
    <scope>NUCLEOTIDE SEQUENCE [LARGE SCALE GENOMIC DNA]</scope>
    <source>
        <strain evidence="9">oXyS1</strain>
    </source>
</reference>
<dbReference type="EMBL" id="AP021879">
    <property type="protein sequence ID" value="BBO93016.1"/>
    <property type="molecule type" value="Genomic_DNA"/>
</dbReference>
<dbReference type="InterPro" id="IPR016032">
    <property type="entry name" value="Sig_transdc_resp-reg_C-effctor"/>
</dbReference>
<gene>
    <name evidence="8" type="ORF">DSCOOX_61960</name>
</gene>
<evidence type="ECO:0000256" key="3">
    <source>
        <dbReference type="ARBA" id="ARBA00023125"/>
    </source>
</evidence>
<dbReference type="CDD" id="cd17535">
    <property type="entry name" value="REC_NarL-like"/>
    <property type="match status" value="1"/>
</dbReference>
<evidence type="ECO:0000256" key="4">
    <source>
        <dbReference type="ARBA" id="ARBA00023163"/>
    </source>
</evidence>
<evidence type="ECO:0000256" key="1">
    <source>
        <dbReference type="ARBA" id="ARBA00022553"/>
    </source>
</evidence>
<keyword evidence="4" id="KW-0804">Transcription</keyword>
<keyword evidence="3 8" id="KW-0238">DNA-binding</keyword>